<dbReference type="InterPro" id="IPR003462">
    <property type="entry name" value="ODC_Mu_crystall"/>
</dbReference>
<accession>A0A0F9K096</accession>
<dbReference type="EMBL" id="LAZR01010221">
    <property type="protein sequence ID" value="KKM68136.1"/>
    <property type="molecule type" value="Genomic_DNA"/>
</dbReference>
<evidence type="ECO:0008006" key="2">
    <source>
        <dbReference type="Google" id="ProtNLM"/>
    </source>
</evidence>
<dbReference type="SUPFAM" id="SSF51735">
    <property type="entry name" value="NAD(P)-binding Rossmann-fold domains"/>
    <property type="match status" value="1"/>
</dbReference>
<dbReference type="PIRSF" id="PIRSF001439">
    <property type="entry name" value="CryM"/>
    <property type="match status" value="1"/>
</dbReference>
<dbReference type="InterPro" id="IPR023401">
    <property type="entry name" value="ODC_N"/>
</dbReference>
<dbReference type="Gene3D" id="3.40.50.720">
    <property type="entry name" value="NAD(P)-binding Rossmann-like Domain"/>
    <property type="match status" value="1"/>
</dbReference>
<dbReference type="GO" id="GO:0005737">
    <property type="term" value="C:cytoplasm"/>
    <property type="evidence" value="ECO:0007669"/>
    <property type="project" value="TreeGrafter"/>
</dbReference>
<dbReference type="InterPro" id="IPR036291">
    <property type="entry name" value="NAD(P)-bd_dom_sf"/>
</dbReference>
<protein>
    <recommendedName>
        <fullName evidence="2">Ornithine cyclodeaminase</fullName>
    </recommendedName>
</protein>
<dbReference type="Pfam" id="PF02423">
    <property type="entry name" value="OCD_Mu_crystall"/>
    <property type="match status" value="1"/>
</dbReference>
<sequence>MNILYLKRSEVESLITQRDVISMCEKVFKTFEEGASLQECHLIYFKPGYDPFKEPITDALIVKPVYSKSLNIAGGKNVFYFLANAEKGLPINPQLTYLSDVETGAFLAVMRGDIITQLRTSGNSAVAAKYLARRDSSSIAIIGCGAQGKGHLLAMRELFNIKDIRIYDIRKEAMGKYIDEMGERLNVDIKASDNPKDAVQGADIVCMVTTAAKPLVFEEWIERGCFVSAVHAFSDFDVKFTKKADKFLIGERRSDVNLLSSRFKEFSESDVYGAIGEIILGKKPGRTNDDERTLFVHPGVVGTTDLALASIAYERAKEEGVGINLEP</sequence>
<dbReference type="AlphaFoldDB" id="A0A0F9K096"/>
<gene>
    <name evidence="1" type="ORF">LCGC14_1463880</name>
</gene>
<name>A0A0F9K096_9ZZZZ</name>
<organism evidence="1">
    <name type="scientific">marine sediment metagenome</name>
    <dbReference type="NCBI Taxonomy" id="412755"/>
    <lineage>
        <taxon>unclassified sequences</taxon>
        <taxon>metagenomes</taxon>
        <taxon>ecological metagenomes</taxon>
    </lineage>
</organism>
<dbReference type="Gene3D" id="3.30.1780.10">
    <property type="entry name" value="ornithine cyclodeaminase, domain 1"/>
    <property type="match status" value="1"/>
</dbReference>
<comment type="caution">
    <text evidence="1">The sequence shown here is derived from an EMBL/GenBank/DDBJ whole genome shotgun (WGS) entry which is preliminary data.</text>
</comment>
<dbReference type="PANTHER" id="PTHR13812">
    <property type="entry name" value="KETIMINE REDUCTASE MU-CRYSTALLIN"/>
    <property type="match status" value="1"/>
</dbReference>
<proteinExistence type="predicted"/>
<evidence type="ECO:0000313" key="1">
    <source>
        <dbReference type="EMBL" id="KKM68136.1"/>
    </source>
</evidence>
<reference evidence="1" key="1">
    <citation type="journal article" date="2015" name="Nature">
        <title>Complex archaea that bridge the gap between prokaryotes and eukaryotes.</title>
        <authorList>
            <person name="Spang A."/>
            <person name="Saw J.H."/>
            <person name="Jorgensen S.L."/>
            <person name="Zaremba-Niedzwiedzka K."/>
            <person name="Martijn J."/>
            <person name="Lind A.E."/>
            <person name="van Eijk R."/>
            <person name="Schleper C."/>
            <person name="Guy L."/>
            <person name="Ettema T.J."/>
        </authorList>
    </citation>
    <scope>NUCLEOTIDE SEQUENCE</scope>
</reference>
<dbReference type="PANTHER" id="PTHR13812:SF19">
    <property type="entry name" value="KETIMINE REDUCTASE MU-CRYSTALLIN"/>
    <property type="match status" value="1"/>
</dbReference>